<keyword evidence="1" id="KW-0732">Signal</keyword>
<reference evidence="2 3" key="1">
    <citation type="submission" date="2024-01" db="EMBL/GenBank/DDBJ databases">
        <title>Comparative genomics of Cryptococcus and Kwoniella reveals pathogenesis evolution and contrasting modes of karyotype evolution via chromosome fusion or intercentromeric recombination.</title>
        <authorList>
            <person name="Coelho M.A."/>
            <person name="David-Palma M."/>
            <person name="Shea T."/>
            <person name="Bowers K."/>
            <person name="McGinley-Smith S."/>
            <person name="Mohammad A.W."/>
            <person name="Gnirke A."/>
            <person name="Yurkov A.M."/>
            <person name="Nowrousian M."/>
            <person name="Sun S."/>
            <person name="Cuomo C.A."/>
            <person name="Heitman J."/>
        </authorList>
    </citation>
    <scope>NUCLEOTIDE SEQUENCE [LARGE SCALE GENOMIC DNA]</scope>
    <source>
        <strain evidence="2 3">7685027</strain>
    </source>
</reference>
<evidence type="ECO:0000256" key="1">
    <source>
        <dbReference type="SAM" id="SignalP"/>
    </source>
</evidence>
<gene>
    <name evidence="2" type="ORF">IAS62_002110</name>
</gene>
<feature type="signal peptide" evidence="1">
    <location>
        <begin position="1"/>
        <end position="34"/>
    </location>
</feature>
<feature type="chain" id="PRO_5046999864" evidence="1">
    <location>
        <begin position="35"/>
        <end position="175"/>
    </location>
</feature>
<evidence type="ECO:0000313" key="2">
    <source>
        <dbReference type="EMBL" id="WVO20810.1"/>
    </source>
</evidence>
<protein>
    <submittedName>
        <fullName evidence="2">Uncharacterized protein</fullName>
    </submittedName>
</protein>
<dbReference type="GeneID" id="89988884"/>
<organism evidence="2 3">
    <name type="scientific">Cryptococcus decagattii</name>
    <dbReference type="NCBI Taxonomy" id="1859122"/>
    <lineage>
        <taxon>Eukaryota</taxon>
        <taxon>Fungi</taxon>
        <taxon>Dikarya</taxon>
        <taxon>Basidiomycota</taxon>
        <taxon>Agaricomycotina</taxon>
        <taxon>Tremellomycetes</taxon>
        <taxon>Tremellales</taxon>
        <taxon>Cryptococcaceae</taxon>
        <taxon>Cryptococcus</taxon>
        <taxon>Cryptococcus gattii species complex</taxon>
    </lineage>
</organism>
<name>A0ABZ2AQM2_9TREE</name>
<dbReference type="EMBL" id="CP143808">
    <property type="protein sequence ID" value="WVO20810.1"/>
    <property type="molecule type" value="Genomic_DNA"/>
</dbReference>
<sequence>MASGIGSRHPPFLVFRPKFPGLFWLSALILASSSHDYEYTTHGKRAEGGISQPQATTNFKGKSNSLIGWLDKAQFGQDVDVLTACTYVKDEFVVVVTYASCVLLNYVIMHLNYKLPYEIPLLTNNVLTFVTLPQQLRRLPLDTAGQRRRAPSRGAHMDYMMMGYVWYLQTLKVLA</sequence>
<evidence type="ECO:0000313" key="3">
    <source>
        <dbReference type="Proteomes" id="UP001432216"/>
    </source>
</evidence>
<accession>A0ABZ2AQM2</accession>
<dbReference type="RefSeq" id="XP_064720049.1">
    <property type="nucleotide sequence ID" value="XM_064863977.1"/>
</dbReference>
<proteinExistence type="predicted"/>
<dbReference type="Proteomes" id="UP001432216">
    <property type="component" value="Chromosome 3"/>
</dbReference>
<keyword evidence="3" id="KW-1185">Reference proteome</keyword>